<name>A0A5C6UN29_9SPHN</name>
<gene>
    <name evidence="2" type="ORF">FSZ31_04310</name>
</gene>
<dbReference type="Proteomes" id="UP000321129">
    <property type="component" value="Unassembled WGS sequence"/>
</dbReference>
<reference evidence="2 3" key="1">
    <citation type="submission" date="2019-08" db="EMBL/GenBank/DDBJ databases">
        <title>Sphingorhabdus soil sp. nov., isolated from arctic soil.</title>
        <authorList>
            <person name="Liu Y."/>
        </authorList>
    </citation>
    <scope>NUCLEOTIDE SEQUENCE [LARGE SCALE GENOMIC DNA]</scope>
    <source>
        <strain evidence="2 3">D-2Q-5-6</strain>
    </source>
</reference>
<dbReference type="EMBL" id="VOPY01000001">
    <property type="protein sequence ID" value="TXC73950.1"/>
    <property type="molecule type" value="Genomic_DNA"/>
</dbReference>
<evidence type="ECO:0000256" key="1">
    <source>
        <dbReference type="SAM" id="Phobius"/>
    </source>
</evidence>
<keyword evidence="1" id="KW-0812">Transmembrane</keyword>
<evidence type="ECO:0000313" key="2">
    <source>
        <dbReference type="EMBL" id="TXC73950.1"/>
    </source>
</evidence>
<comment type="caution">
    <text evidence="2">The sequence shown here is derived from an EMBL/GenBank/DDBJ whole genome shotgun (WGS) entry which is preliminary data.</text>
</comment>
<dbReference type="RefSeq" id="WP_147121787.1">
    <property type="nucleotide sequence ID" value="NZ_VOPY01000001.1"/>
</dbReference>
<dbReference type="AlphaFoldDB" id="A0A5C6UN29"/>
<keyword evidence="3" id="KW-1185">Reference proteome</keyword>
<keyword evidence="1" id="KW-0472">Membrane</keyword>
<evidence type="ECO:0000313" key="3">
    <source>
        <dbReference type="Proteomes" id="UP000321129"/>
    </source>
</evidence>
<organism evidence="2 3">
    <name type="scientific">Flavisphingopyxis soli</name>
    <dbReference type="NCBI Taxonomy" id="2601267"/>
    <lineage>
        <taxon>Bacteria</taxon>
        <taxon>Pseudomonadati</taxon>
        <taxon>Pseudomonadota</taxon>
        <taxon>Alphaproteobacteria</taxon>
        <taxon>Sphingomonadales</taxon>
        <taxon>Sphingopyxidaceae</taxon>
        <taxon>Flavisphingopyxis</taxon>
    </lineage>
</organism>
<protein>
    <submittedName>
        <fullName evidence="2">Uncharacterized protein</fullName>
    </submittedName>
</protein>
<sequence length="85" mass="9626">MTYLFSVGVLIGISPHRIDEYQFPHGLRVAIIAIIGLGFTLETSSFYGWAVTCSAVLGVFFIGKVIGEPMGEYYRDYRERRDRDS</sequence>
<feature type="transmembrane region" description="Helical" evidence="1">
    <location>
        <begin position="46"/>
        <end position="66"/>
    </location>
</feature>
<keyword evidence="1" id="KW-1133">Transmembrane helix</keyword>
<proteinExistence type="predicted"/>
<accession>A0A5C6UN29</accession>